<dbReference type="PANTHER" id="PTHR12526">
    <property type="entry name" value="GLYCOSYLTRANSFERASE"/>
    <property type="match status" value="1"/>
</dbReference>
<dbReference type="RefSeq" id="WP_103297170.1">
    <property type="nucleotide sequence ID" value="NZ_PPQT01000011.1"/>
</dbReference>
<dbReference type="EC" id="2.4.1.-" evidence="3"/>
<dbReference type="InterPro" id="IPR001296">
    <property type="entry name" value="Glyco_trans_1"/>
</dbReference>
<organism evidence="3 5">
    <name type="scientific">Staphylococcus petrasii</name>
    <dbReference type="NCBI Taxonomy" id="1276936"/>
    <lineage>
        <taxon>Bacteria</taxon>
        <taxon>Bacillati</taxon>
        <taxon>Bacillota</taxon>
        <taxon>Bacilli</taxon>
        <taxon>Bacillales</taxon>
        <taxon>Staphylococcaceae</taxon>
        <taxon>Staphylococcus</taxon>
    </lineage>
</organism>
<dbReference type="OrthoDB" id="9806653at2"/>
<evidence type="ECO:0000313" key="3">
    <source>
        <dbReference type="EMBL" id="SUM42601.1"/>
    </source>
</evidence>
<evidence type="ECO:0000313" key="6">
    <source>
        <dbReference type="Proteomes" id="UP000297598"/>
    </source>
</evidence>
<evidence type="ECO:0000313" key="5">
    <source>
        <dbReference type="Proteomes" id="UP000254047"/>
    </source>
</evidence>
<dbReference type="EMBL" id="UHDO01000001">
    <property type="protein sequence ID" value="SUM42601.1"/>
    <property type="molecule type" value="Genomic_DNA"/>
</dbReference>
<protein>
    <submittedName>
        <fullName evidence="3">Exopolysaccharide biosynthesis glycosyltransferase EpsF</fullName>
        <ecNumber evidence="3">2.4.1.-</ecNumber>
        <ecNumber evidence="3">2.4.1.345</ecNumber>
    </submittedName>
    <submittedName>
        <fullName evidence="4">Glycosyltransferase family 1 protein</fullName>
    </submittedName>
</protein>
<dbReference type="Pfam" id="PF00534">
    <property type="entry name" value="Glycos_transf_1"/>
    <property type="match status" value="1"/>
</dbReference>
<reference evidence="4 6" key="2">
    <citation type="submission" date="2019-04" db="EMBL/GenBank/DDBJ databases">
        <title>Genomic characterization of Staphylococcus petrasii strains.</title>
        <authorList>
            <person name="Vrbovska V."/>
            <person name="Kovarovic V."/>
            <person name="Maslanova I."/>
            <person name="Indrakova A."/>
            <person name="Petras P."/>
            <person name="Sedo O."/>
            <person name="Svec P."/>
            <person name="Fisarova L."/>
            <person name="Sedlacek I."/>
            <person name="Doskar J."/>
            <person name="Pantucek R."/>
        </authorList>
    </citation>
    <scope>NUCLEOTIDE SEQUENCE [LARGE SCALE GENOMIC DNA]</scope>
    <source>
        <strain evidence="4 6">P5404</strain>
    </source>
</reference>
<evidence type="ECO:0000259" key="1">
    <source>
        <dbReference type="Pfam" id="PF00534"/>
    </source>
</evidence>
<feature type="domain" description="Glycosyltransferase subfamily 4-like N-terminal" evidence="2">
    <location>
        <begin position="13"/>
        <end position="175"/>
    </location>
</feature>
<reference evidence="3 5" key="1">
    <citation type="submission" date="2018-06" db="EMBL/GenBank/DDBJ databases">
        <authorList>
            <consortium name="Pathogen Informatics"/>
            <person name="Doyle S."/>
        </authorList>
    </citation>
    <scope>NUCLEOTIDE SEQUENCE [LARGE SCALE GENOMIC DNA]</scope>
    <source>
        <strain evidence="3 5">NCTC13830</strain>
    </source>
</reference>
<dbReference type="Proteomes" id="UP000254047">
    <property type="component" value="Unassembled WGS sequence"/>
</dbReference>
<keyword evidence="3" id="KW-0808">Transferase</keyword>
<accession>A0A380FXU8</accession>
<dbReference type="Gene3D" id="3.40.50.2000">
    <property type="entry name" value="Glycogen Phosphorylase B"/>
    <property type="match status" value="2"/>
</dbReference>
<dbReference type="GO" id="GO:0043750">
    <property type="term" value="F:phosphatidylinositol alpha-mannosyltransferase activity"/>
    <property type="evidence" value="ECO:0007669"/>
    <property type="project" value="UniProtKB-EC"/>
</dbReference>
<proteinExistence type="predicted"/>
<dbReference type="CDD" id="cd03808">
    <property type="entry name" value="GT4_CapM-like"/>
    <property type="match status" value="1"/>
</dbReference>
<name>A0A380FXU8_9STAP</name>
<dbReference type="Proteomes" id="UP000297598">
    <property type="component" value="Unassembled WGS sequence"/>
</dbReference>
<feature type="domain" description="Glycosyl transferase family 1" evidence="1">
    <location>
        <begin position="188"/>
        <end position="330"/>
    </location>
</feature>
<dbReference type="SUPFAM" id="SSF53756">
    <property type="entry name" value="UDP-Glycosyltransferase/glycogen phosphorylase"/>
    <property type="match status" value="1"/>
</dbReference>
<dbReference type="EC" id="2.4.1.345" evidence="3"/>
<dbReference type="PANTHER" id="PTHR12526:SF630">
    <property type="entry name" value="GLYCOSYLTRANSFERASE"/>
    <property type="match status" value="1"/>
</dbReference>
<evidence type="ECO:0000259" key="2">
    <source>
        <dbReference type="Pfam" id="PF13439"/>
    </source>
</evidence>
<dbReference type="InterPro" id="IPR028098">
    <property type="entry name" value="Glyco_trans_4-like_N"/>
</dbReference>
<dbReference type="EMBL" id="SRLS01000018">
    <property type="protein sequence ID" value="TGE15878.1"/>
    <property type="molecule type" value="Genomic_DNA"/>
</dbReference>
<keyword evidence="3" id="KW-0328">Glycosyltransferase</keyword>
<sequence>MKILYLITKADNGGAQTHLIQLANYFCQNNDVYVVVGCKGPMLEQLDARIKVTIVENLIGPINVKQDILATKKITKLINKIRPDVIHLHSSKAGTIGRLAYKLSKVKKALVIFTAHSWSFTDGIAPLKKYLYLFIEKMMFKVTDRVICVSEFDKQLAIKYNFKPKKLITIHNGIKDSLKHTTLSRKKGDIHQFVMIARFAYPKLQMNIINALNLLKKMTDKPFHFTFIGDGINLNECKQLAHSVEVTQEVSFLGNVINAQKELPHYDTFVLVSKHEGLPISIIEAMSYGLPVIASDVGGISELVDNNGIILKDNEPHTIALALKQQLVNNDYINQSDRSREKYLEHFTETKMLKEVEMVYDAYSRK</sequence>
<keyword evidence="6" id="KW-1185">Reference proteome</keyword>
<gene>
    <name evidence="3" type="primary">pimB_1</name>
    <name evidence="4" type="ORF">BJR09_10495</name>
    <name evidence="3" type="ORF">NCTC13830_00120</name>
</gene>
<dbReference type="Pfam" id="PF13439">
    <property type="entry name" value="Glyco_transf_4"/>
    <property type="match status" value="1"/>
</dbReference>
<dbReference type="AlphaFoldDB" id="A0A380FXU8"/>
<evidence type="ECO:0000313" key="4">
    <source>
        <dbReference type="EMBL" id="TGE15878.1"/>
    </source>
</evidence>